<reference evidence="14 15" key="1">
    <citation type="submission" date="2018-08" db="EMBL/GenBank/DDBJ databases">
        <title>Draft genome sequence of Psychrilyobacter sp. strain SD5 isolated from Black Sea water.</title>
        <authorList>
            <person name="Yadav S."/>
            <person name="Villanueva L."/>
            <person name="Damste J.S.S."/>
        </authorList>
    </citation>
    <scope>NUCLEOTIDE SEQUENCE [LARGE SCALE GENOMIC DNA]</scope>
    <source>
        <strain evidence="14 15">SD5</strain>
    </source>
</reference>
<evidence type="ECO:0000256" key="1">
    <source>
        <dbReference type="ARBA" id="ARBA00001946"/>
    </source>
</evidence>
<keyword evidence="6 10" id="KW-0547">Nucleotide-binding</keyword>
<dbReference type="Proteomes" id="UP000263486">
    <property type="component" value="Unassembled WGS sequence"/>
</dbReference>
<evidence type="ECO:0000256" key="12">
    <source>
        <dbReference type="RuleBase" id="RU003784"/>
    </source>
</evidence>
<feature type="site" description="Interaction with substrate tRNA" evidence="10">
    <location>
        <position position="121"/>
    </location>
</feature>
<keyword evidence="8 10" id="KW-0460">Magnesium</keyword>
<comment type="similarity">
    <text evidence="3 10 13">Belongs to the IPP transferase family.</text>
</comment>
<feature type="region of interest" description="Interaction with substrate tRNA" evidence="10">
    <location>
        <begin position="33"/>
        <end position="36"/>
    </location>
</feature>
<dbReference type="Gene3D" id="1.10.20.140">
    <property type="match status" value="1"/>
</dbReference>
<gene>
    <name evidence="10" type="primary">miaA</name>
    <name evidence="14" type="ORF">DYH56_00140</name>
</gene>
<evidence type="ECO:0000256" key="2">
    <source>
        <dbReference type="ARBA" id="ARBA00003213"/>
    </source>
</evidence>
<dbReference type="GO" id="GO:0052381">
    <property type="term" value="F:tRNA dimethylallyltransferase activity"/>
    <property type="evidence" value="ECO:0007669"/>
    <property type="project" value="UniProtKB-EC"/>
</dbReference>
<evidence type="ECO:0000256" key="5">
    <source>
        <dbReference type="ARBA" id="ARBA00022694"/>
    </source>
</evidence>
<dbReference type="EC" id="2.5.1.75" evidence="10"/>
<keyword evidence="15" id="KW-1185">Reference proteome</keyword>
<name>A0ABX9KL09_9FUSO</name>
<feature type="binding site" evidence="10">
    <location>
        <begin position="8"/>
        <end position="15"/>
    </location>
    <ligand>
        <name>ATP</name>
        <dbReference type="ChEBI" id="CHEBI:30616"/>
    </ligand>
</feature>
<feature type="site" description="Interaction with substrate tRNA" evidence="10">
    <location>
        <position position="99"/>
    </location>
</feature>
<dbReference type="HAMAP" id="MF_00185">
    <property type="entry name" value="IPP_trans"/>
    <property type="match status" value="1"/>
</dbReference>
<accession>A0ABX9KL09</accession>
<keyword evidence="5 10" id="KW-0819">tRNA processing</keyword>
<dbReference type="RefSeq" id="WP_114640816.1">
    <property type="nucleotide sequence ID" value="NZ_JAACIO010000001.1"/>
</dbReference>
<protein>
    <recommendedName>
        <fullName evidence="10">tRNA dimethylallyltransferase</fullName>
        <ecNumber evidence="10">2.5.1.75</ecNumber>
    </recommendedName>
    <alternativeName>
        <fullName evidence="10">Dimethylallyl diphosphate:tRNA dimethylallyltransferase</fullName>
        <shortName evidence="10">DMAPP:tRNA dimethylallyltransferase</shortName>
        <shortName evidence="10">DMATase</shortName>
    </alternativeName>
    <alternativeName>
        <fullName evidence="10">Isopentenyl-diphosphate:tRNA isopentenyltransferase</fullName>
        <shortName evidence="10">IPP transferase</shortName>
        <shortName evidence="10">IPPT</shortName>
        <shortName evidence="10">IPTase</shortName>
    </alternativeName>
</protein>
<dbReference type="PANTHER" id="PTHR11088">
    <property type="entry name" value="TRNA DIMETHYLALLYLTRANSFERASE"/>
    <property type="match status" value="1"/>
</dbReference>
<keyword evidence="7 10" id="KW-0067">ATP-binding</keyword>
<dbReference type="InterPro" id="IPR039657">
    <property type="entry name" value="Dimethylallyltransferase"/>
</dbReference>
<evidence type="ECO:0000256" key="4">
    <source>
        <dbReference type="ARBA" id="ARBA00022679"/>
    </source>
</evidence>
<dbReference type="NCBIfam" id="TIGR00174">
    <property type="entry name" value="miaA"/>
    <property type="match status" value="1"/>
</dbReference>
<comment type="caution">
    <text evidence="10">Lacks conserved residue(s) required for the propagation of feature annotation.</text>
</comment>
<evidence type="ECO:0000256" key="13">
    <source>
        <dbReference type="RuleBase" id="RU003785"/>
    </source>
</evidence>
<evidence type="ECO:0000256" key="9">
    <source>
        <dbReference type="ARBA" id="ARBA00049563"/>
    </source>
</evidence>
<comment type="catalytic activity">
    <reaction evidence="9 10 11">
        <text>adenosine(37) in tRNA + dimethylallyl diphosphate = N(6)-dimethylallyladenosine(37) in tRNA + diphosphate</text>
        <dbReference type="Rhea" id="RHEA:26482"/>
        <dbReference type="Rhea" id="RHEA-COMP:10162"/>
        <dbReference type="Rhea" id="RHEA-COMP:10375"/>
        <dbReference type="ChEBI" id="CHEBI:33019"/>
        <dbReference type="ChEBI" id="CHEBI:57623"/>
        <dbReference type="ChEBI" id="CHEBI:74411"/>
        <dbReference type="ChEBI" id="CHEBI:74415"/>
        <dbReference type="EC" id="2.5.1.75"/>
    </reaction>
</comment>
<organism evidence="14 15">
    <name type="scientific">Psychrilyobacter piezotolerans</name>
    <dbReference type="NCBI Taxonomy" id="2293438"/>
    <lineage>
        <taxon>Bacteria</taxon>
        <taxon>Fusobacteriati</taxon>
        <taxon>Fusobacteriota</taxon>
        <taxon>Fusobacteriia</taxon>
        <taxon>Fusobacteriales</taxon>
        <taxon>Fusobacteriaceae</taxon>
        <taxon>Psychrilyobacter</taxon>
    </lineage>
</organism>
<sequence length="299" mass="34366">MKGIVILGPTAVGKTSLSIKLAKKLKTEIISADSAQVYTGMDIGTAKVDVHEAQGIFHHMIDVVEPISKYNVGEYQKRVNIILKTFEKEGKTPILVGGTGLYINSVTNGLAELPQSEPGLREELDSRSGSELYEELERIDPCAARDIHPNNKRRVGRALEIFHLTGEKFSVISKRNIKRNNFEFIKIGLERDRNNLYERINLRVDLMVEGGLIEEVKKLYTIYGENLRRINVIGYSEIIDYFRGETTLEEAVFQIKQNSRRYAKRQFTWFKNDPDVIWFDVEKMSEEEILEKILRLIEE</sequence>
<evidence type="ECO:0000256" key="7">
    <source>
        <dbReference type="ARBA" id="ARBA00022840"/>
    </source>
</evidence>
<dbReference type="PANTHER" id="PTHR11088:SF60">
    <property type="entry name" value="TRNA DIMETHYLALLYLTRANSFERASE"/>
    <property type="match status" value="1"/>
</dbReference>
<dbReference type="InterPro" id="IPR027417">
    <property type="entry name" value="P-loop_NTPase"/>
</dbReference>
<feature type="binding site" evidence="10">
    <location>
        <begin position="10"/>
        <end position="15"/>
    </location>
    <ligand>
        <name>substrate</name>
    </ligand>
</feature>
<evidence type="ECO:0000256" key="6">
    <source>
        <dbReference type="ARBA" id="ARBA00022741"/>
    </source>
</evidence>
<evidence type="ECO:0000313" key="15">
    <source>
        <dbReference type="Proteomes" id="UP000263486"/>
    </source>
</evidence>
<comment type="function">
    <text evidence="2 10 12">Catalyzes the transfer of a dimethylallyl group onto the adenine at position 37 in tRNAs that read codons beginning with uridine, leading to the formation of N6-(dimethylallyl)adenosine (i(6)A).</text>
</comment>
<dbReference type="InterPro" id="IPR018022">
    <property type="entry name" value="IPT"/>
</dbReference>
<proteinExistence type="inferred from homology"/>
<comment type="caution">
    <text evidence="14">The sequence shown here is derived from an EMBL/GenBank/DDBJ whole genome shotgun (WGS) entry which is preliminary data.</text>
</comment>
<evidence type="ECO:0000256" key="8">
    <source>
        <dbReference type="ARBA" id="ARBA00022842"/>
    </source>
</evidence>
<dbReference type="Pfam" id="PF01715">
    <property type="entry name" value="IPPT"/>
    <property type="match status" value="1"/>
</dbReference>
<dbReference type="EMBL" id="QUAJ01000001">
    <property type="protein sequence ID" value="REI43096.1"/>
    <property type="molecule type" value="Genomic_DNA"/>
</dbReference>
<evidence type="ECO:0000256" key="11">
    <source>
        <dbReference type="RuleBase" id="RU003783"/>
    </source>
</evidence>
<keyword evidence="4 10" id="KW-0808">Transferase</keyword>
<dbReference type="Gene3D" id="3.40.50.300">
    <property type="entry name" value="P-loop containing nucleotide triphosphate hydrolases"/>
    <property type="match status" value="1"/>
</dbReference>
<comment type="subunit">
    <text evidence="10">Monomer.</text>
</comment>
<comment type="cofactor">
    <cofactor evidence="1 10">
        <name>Mg(2+)</name>
        <dbReference type="ChEBI" id="CHEBI:18420"/>
    </cofactor>
</comment>
<evidence type="ECO:0000256" key="3">
    <source>
        <dbReference type="ARBA" id="ARBA00005842"/>
    </source>
</evidence>
<evidence type="ECO:0000256" key="10">
    <source>
        <dbReference type="HAMAP-Rule" id="MF_00185"/>
    </source>
</evidence>
<dbReference type="SUPFAM" id="SSF52540">
    <property type="entry name" value="P-loop containing nucleoside triphosphate hydrolases"/>
    <property type="match status" value="2"/>
</dbReference>
<evidence type="ECO:0000313" key="14">
    <source>
        <dbReference type="EMBL" id="REI43096.1"/>
    </source>
</evidence>